<dbReference type="RefSeq" id="WP_249250925.1">
    <property type="nucleotide sequence ID" value="NZ_JAKIKT010000014.1"/>
</dbReference>
<dbReference type="PANTHER" id="PTHR43065">
    <property type="entry name" value="SENSOR HISTIDINE KINASE"/>
    <property type="match status" value="1"/>
</dbReference>
<evidence type="ECO:0000256" key="5">
    <source>
        <dbReference type="ARBA" id="ARBA00022741"/>
    </source>
</evidence>
<evidence type="ECO:0000256" key="9">
    <source>
        <dbReference type="SAM" id="Phobius"/>
    </source>
</evidence>
<feature type="domain" description="Histidine kinase" evidence="11">
    <location>
        <begin position="397"/>
        <end position="614"/>
    </location>
</feature>
<dbReference type="EC" id="2.7.13.3" evidence="2"/>
<dbReference type="InterPro" id="IPR036097">
    <property type="entry name" value="HisK_dim/P_sf"/>
</dbReference>
<dbReference type="PRINTS" id="PR00344">
    <property type="entry name" value="BCTRLSENSOR"/>
</dbReference>
<dbReference type="PANTHER" id="PTHR43065:SF10">
    <property type="entry name" value="PEROXIDE STRESS-ACTIVATED HISTIDINE KINASE MAK3"/>
    <property type="match status" value="1"/>
</dbReference>
<dbReference type="SMART" id="SM00387">
    <property type="entry name" value="HATPase_c"/>
    <property type="match status" value="1"/>
</dbReference>
<dbReference type="InterPro" id="IPR036890">
    <property type="entry name" value="HATPase_C_sf"/>
</dbReference>
<dbReference type="InterPro" id="IPR004358">
    <property type="entry name" value="Sig_transdc_His_kin-like_C"/>
</dbReference>
<dbReference type="Gene3D" id="3.30.565.10">
    <property type="entry name" value="Histidine kinase-like ATPase, C-terminal domain"/>
    <property type="match status" value="1"/>
</dbReference>
<keyword evidence="10" id="KW-0732">Signal</keyword>
<dbReference type="Proteomes" id="UP001202831">
    <property type="component" value="Unassembled WGS sequence"/>
</dbReference>
<keyword evidence="8" id="KW-0902">Two-component regulatory system</keyword>
<organism evidence="12 13">
    <name type="scientific">Shewanella corallii</name>
    <dbReference type="NCBI Taxonomy" id="560080"/>
    <lineage>
        <taxon>Bacteria</taxon>
        <taxon>Pseudomonadati</taxon>
        <taxon>Pseudomonadota</taxon>
        <taxon>Gammaproteobacteria</taxon>
        <taxon>Alteromonadales</taxon>
        <taxon>Shewanellaceae</taxon>
        <taxon>Shewanella</taxon>
    </lineage>
</organism>
<evidence type="ECO:0000256" key="8">
    <source>
        <dbReference type="ARBA" id="ARBA00023012"/>
    </source>
</evidence>
<evidence type="ECO:0000256" key="1">
    <source>
        <dbReference type="ARBA" id="ARBA00000085"/>
    </source>
</evidence>
<dbReference type="Gene3D" id="1.10.287.130">
    <property type="match status" value="1"/>
</dbReference>
<keyword evidence="6" id="KW-0418">Kinase</keyword>
<comment type="catalytic activity">
    <reaction evidence="1">
        <text>ATP + protein L-histidine = ADP + protein N-phospho-L-histidine.</text>
        <dbReference type="EC" id="2.7.13.3"/>
    </reaction>
</comment>
<keyword evidence="9" id="KW-0472">Membrane</keyword>
<sequence>MPRPLLLSLCLTLSLTWLLCFCCLPGYASEAVHSKPTSPAVANEKTNEDKVYKVGVLANWGYQKAKERWQPMMVYLSERVPGTKFEVQPGTFEELNQALLDNRIQFIITNPGQYLYLSNQYPLSWLATMRSRQHNGTTKAIGSAILVRADSDYRTLYDLKDQTVAASGPHALGGYQATVGLMNKLGMDPQHWFKETRFLGFPLDPLVYQVRDGNVDAAITPLCTLEEMVKRGLVKEQDFRVLNPSRPEGYDCQCSTNLYPNWSFAASEHVNARLTKRITQALLSLPKDSPAAIKADLAGWTSPISQLQVIKLFGELKVAKDQHPKWESVMHWLKANQHWGILAVLIFLVATIYHLWIEYKFRQKSDTLVETERQLKLKAVAMERLQSSAILGEIGAGLAHELNQPIAAITSYSEGGFMRLQAKGEGFEECVALLEKINRQSVRAGEVVHRIRGLLKRREAVMEDVNLLSLVDESLALLKLELDRRGVRATTRVEGEPFFVIADRVGLLQVLVNLLKNSLDALAEMPQPHEGSIAIHFDFLEHQVNLSLTDNGPGLALPGDELMATFFSTKANGLGLGLAICSDVLKQHEGSFNLSNRSDQETGCTATLKLKRRGSTEAVN</sequence>
<evidence type="ECO:0000259" key="11">
    <source>
        <dbReference type="PROSITE" id="PS50109"/>
    </source>
</evidence>
<dbReference type="InterPro" id="IPR005467">
    <property type="entry name" value="His_kinase_dom"/>
</dbReference>
<accession>A0ABT0NEZ3</accession>
<evidence type="ECO:0000256" key="10">
    <source>
        <dbReference type="SAM" id="SignalP"/>
    </source>
</evidence>
<evidence type="ECO:0000313" key="13">
    <source>
        <dbReference type="Proteomes" id="UP001202831"/>
    </source>
</evidence>
<keyword evidence="7" id="KW-0067">ATP-binding</keyword>
<dbReference type="CDD" id="cd00082">
    <property type="entry name" value="HisKA"/>
    <property type="match status" value="1"/>
</dbReference>
<dbReference type="Pfam" id="PF02518">
    <property type="entry name" value="HATPase_c"/>
    <property type="match status" value="1"/>
</dbReference>
<dbReference type="SUPFAM" id="SSF55874">
    <property type="entry name" value="ATPase domain of HSP90 chaperone/DNA topoisomerase II/histidine kinase"/>
    <property type="match status" value="1"/>
</dbReference>
<dbReference type="SUPFAM" id="SSF47384">
    <property type="entry name" value="Homodimeric domain of signal transducing histidine kinase"/>
    <property type="match status" value="1"/>
</dbReference>
<protein>
    <recommendedName>
        <fullName evidence="2">histidine kinase</fullName>
        <ecNumber evidence="2">2.7.13.3</ecNumber>
    </recommendedName>
</protein>
<keyword evidence="5" id="KW-0547">Nucleotide-binding</keyword>
<dbReference type="SMART" id="SM00388">
    <property type="entry name" value="HisKA"/>
    <property type="match status" value="1"/>
</dbReference>
<feature type="signal peptide" evidence="10">
    <location>
        <begin position="1"/>
        <end position="28"/>
    </location>
</feature>
<dbReference type="SUPFAM" id="SSF53850">
    <property type="entry name" value="Periplasmic binding protein-like II"/>
    <property type="match status" value="1"/>
</dbReference>
<evidence type="ECO:0000256" key="2">
    <source>
        <dbReference type="ARBA" id="ARBA00012438"/>
    </source>
</evidence>
<dbReference type="Gene3D" id="3.40.190.10">
    <property type="entry name" value="Periplasmic binding protein-like II"/>
    <property type="match status" value="2"/>
</dbReference>
<keyword evidence="9" id="KW-1133">Transmembrane helix</keyword>
<dbReference type="EMBL" id="JAKIKT010000014">
    <property type="protein sequence ID" value="MCL2916387.1"/>
    <property type="molecule type" value="Genomic_DNA"/>
</dbReference>
<name>A0ABT0NEZ3_9GAMM</name>
<dbReference type="Pfam" id="PF12974">
    <property type="entry name" value="Phosphonate-bd"/>
    <property type="match status" value="1"/>
</dbReference>
<keyword evidence="9" id="KW-0812">Transmembrane</keyword>
<reference evidence="12 13" key="1">
    <citation type="submission" date="2022-01" db="EMBL/GenBank/DDBJ databases">
        <title>Whole genome-based taxonomy of the Shewanellaceae.</title>
        <authorList>
            <person name="Martin-Rodriguez A.J."/>
        </authorList>
    </citation>
    <scope>NUCLEOTIDE SEQUENCE [LARGE SCALE GENOMIC DNA]</scope>
    <source>
        <strain evidence="12 13">DSM 21332</strain>
    </source>
</reference>
<feature type="transmembrane region" description="Helical" evidence="9">
    <location>
        <begin position="338"/>
        <end position="356"/>
    </location>
</feature>
<keyword evidence="3" id="KW-0597">Phosphoprotein</keyword>
<evidence type="ECO:0000256" key="3">
    <source>
        <dbReference type="ARBA" id="ARBA00022553"/>
    </source>
</evidence>
<keyword evidence="13" id="KW-1185">Reference proteome</keyword>
<feature type="chain" id="PRO_5045680591" description="histidine kinase" evidence="10">
    <location>
        <begin position="29"/>
        <end position="620"/>
    </location>
</feature>
<keyword evidence="4" id="KW-0808">Transferase</keyword>
<evidence type="ECO:0000256" key="6">
    <source>
        <dbReference type="ARBA" id="ARBA00022777"/>
    </source>
</evidence>
<dbReference type="PROSITE" id="PS50109">
    <property type="entry name" value="HIS_KIN"/>
    <property type="match status" value="1"/>
</dbReference>
<dbReference type="InterPro" id="IPR003594">
    <property type="entry name" value="HATPase_dom"/>
</dbReference>
<evidence type="ECO:0000256" key="4">
    <source>
        <dbReference type="ARBA" id="ARBA00022679"/>
    </source>
</evidence>
<evidence type="ECO:0000313" key="12">
    <source>
        <dbReference type="EMBL" id="MCL2916387.1"/>
    </source>
</evidence>
<comment type="caution">
    <text evidence="12">The sequence shown here is derived from an EMBL/GenBank/DDBJ whole genome shotgun (WGS) entry which is preliminary data.</text>
</comment>
<evidence type="ECO:0000256" key="7">
    <source>
        <dbReference type="ARBA" id="ARBA00022840"/>
    </source>
</evidence>
<dbReference type="InterPro" id="IPR003661">
    <property type="entry name" value="HisK_dim/P_dom"/>
</dbReference>
<proteinExistence type="predicted"/>
<gene>
    <name evidence="12" type="ORF">L2725_21870</name>
</gene>